<comment type="caution">
    <text evidence="1">The sequence shown here is derived from an EMBL/GenBank/DDBJ whole genome shotgun (WGS) entry which is preliminary data.</text>
</comment>
<evidence type="ECO:0000313" key="2">
    <source>
        <dbReference type="Proteomes" id="UP001501747"/>
    </source>
</evidence>
<dbReference type="EMBL" id="BAABAL010000018">
    <property type="protein sequence ID" value="GAA4023511.1"/>
    <property type="molecule type" value="Genomic_DNA"/>
</dbReference>
<sequence length="114" mass="12831">MESLEFVVMLDGVPEKAELVDFLASLPDWNQKAREVFEANGNHIELSANDRADEVLATESESGYLHYQWSIESTPLSSVTEEQQVEFARALTAELSRMRAGVRVEVLANFEDLI</sequence>
<evidence type="ECO:0000313" key="1">
    <source>
        <dbReference type="EMBL" id="GAA4023511.1"/>
    </source>
</evidence>
<reference evidence="2" key="1">
    <citation type="journal article" date="2019" name="Int. J. Syst. Evol. Microbiol.">
        <title>The Global Catalogue of Microorganisms (GCM) 10K type strain sequencing project: providing services to taxonomists for standard genome sequencing and annotation.</title>
        <authorList>
            <consortium name="The Broad Institute Genomics Platform"/>
            <consortium name="The Broad Institute Genome Sequencing Center for Infectious Disease"/>
            <person name="Wu L."/>
            <person name="Ma J."/>
        </authorList>
    </citation>
    <scope>NUCLEOTIDE SEQUENCE [LARGE SCALE GENOMIC DNA]</scope>
    <source>
        <strain evidence="2">JCM 17342</strain>
    </source>
</reference>
<accession>A0ABP7TAP4</accession>
<gene>
    <name evidence="1" type="ORF">GCM10022247_54850</name>
</gene>
<name>A0ABP7TAP4_9PSEU</name>
<protein>
    <submittedName>
        <fullName evidence="1">Uncharacterized protein</fullName>
    </submittedName>
</protein>
<dbReference type="RefSeq" id="WP_344880592.1">
    <property type="nucleotide sequence ID" value="NZ_BAABAL010000018.1"/>
</dbReference>
<organism evidence="1 2">
    <name type="scientific">Allokutzneria multivorans</name>
    <dbReference type="NCBI Taxonomy" id="1142134"/>
    <lineage>
        <taxon>Bacteria</taxon>
        <taxon>Bacillati</taxon>
        <taxon>Actinomycetota</taxon>
        <taxon>Actinomycetes</taxon>
        <taxon>Pseudonocardiales</taxon>
        <taxon>Pseudonocardiaceae</taxon>
        <taxon>Allokutzneria</taxon>
    </lineage>
</organism>
<dbReference type="Proteomes" id="UP001501747">
    <property type="component" value="Unassembled WGS sequence"/>
</dbReference>
<keyword evidence="2" id="KW-1185">Reference proteome</keyword>
<proteinExistence type="predicted"/>